<dbReference type="Proteomes" id="UP000006545">
    <property type="component" value="Chromosome"/>
</dbReference>
<dbReference type="HOGENOM" id="CLU_334595_0_0_10"/>
<accession>F4KL39</accession>
<dbReference type="GO" id="GO:0005615">
    <property type="term" value="C:extracellular space"/>
    <property type="evidence" value="ECO:0007669"/>
    <property type="project" value="TreeGrafter"/>
</dbReference>
<feature type="chain" id="PRO_5003310070" evidence="2">
    <location>
        <begin position="20"/>
        <end position="853"/>
    </location>
</feature>
<dbReference type="KEGG" id="pah:Poras_1109"/>
<dbReference type="OrthoDB" id="1014919at2"/>
<feature type="signal peptide" evidence="2">
    <location>
        <begin position="1"/>
        <end position="19"/>
    </location>
</feature>
<proteinExistence type="predicted"/>
<dbReference type="PANTHER" id="PTHR24373">
    <property type="entry name" value="SLIT RELATED LEUCINE-RICH REPEAT NEURONAL PROTEIN"/>
    <property type="match status" value="1"/>
</dbReference>
<dbReference type="eggNOG" id="COG4886">
    <property type="taxonomic scope" value="Bacteria"/>
</dbReference>
<keyword evidence="4" id="KW-1185">Reference proteome</keyword>
<dbReference type="AlphaFoldDB" id="F4KL39"/>
<dbReference type="SUPFAM" id="SSF52058">
    <property type="entry name" value="L domain-like"/>
    <property type="match status" value="2"/>
</dbReference>
<dbReference type="PANTHER" id="PTHR24373:SF370">
    <property type="entry name" value="FISH-LIPS, ISOFORM E"/>
    <property type="match status" value="1"/>
</dbReference>
<dbReference type="RefSeq" id="WP_013760507.1">
    <property type="nucleotide sequence ID" value="NC_015501.1"/>
</dbReference>
<reference evidence="4" key="1">
    <citation type="submission" date="2011-04" db="EMBL/GenBank/DDBJ databases">
        <title>The complete genome of Porphyromonas asaccharolytica DSM 20707.</title>
        <authorList>
            <person name="Lucas S."/>
            <person name="Han J."/>
            <person name="Lapidus A."/>
            <person name="Bruce D."/>
            <person name="Goodwin L."/>
            <person name="Pitluck S."/>
            <person name="Peters L."/>
            <person name="Kyrpides N."/>
            <person name="Mavromatis K."/>
            <person name="Ivanova N."/>
            <person name="Ovchinnikova G."/>
            <person name="Pagani I."/>
            <person name="Lu M."/>
            <person name="Detter J.C."/>
            <person name="Tapia R."/>
            <person name="Han C."/>
            <person name="Land M."/>
            <person name="Hauser L."/>
            <person name="Markowitz V."/>
            <person name="Cheng J.-F."/>
            <person name="Hugenholtz P."/>
            <person name="Woyke T."/>
            <person name="Wu D."/>
            <person name="Gronow S."/>
            <person name="Wellnitz S."/>
            <person name="Brambilla E."/>
            <person name="Klenk H.-P."/>
            <person name="Eisen J.A."/>
        </authorList>
    </citation>
    <scope>NUCLEOTIDE SEQUENCE [LARGE SCALE GENOMIC DNA]</scope>
    <source>
        <strain evidence="4">ATCC 25260 / DSM 20707 / VPI 4198</strain>
    </source>
</reference>
<gene>
    <name evidence="3" type="ordered locus">Poras_1109</name>
</gene>
<dbReference type="InterPro" id="IPR032675">
    <property type="entry name" value="LRR_dom_sf"/>
</dbReference>
<evidence type="ECO:0000256" key="2">
    <source>
        <dbReference type="SAM" id="SignalP"/>
    </source>
</evidence>
<protein>
    <submittedName>
        <fullName evidence="3">Leucine-rich repeat-containing protein</fullName>
    </submittedName>
</protein>
<dbReference type="EMBL" id="CP002689">
    <property type="protein sequence ID" value="AEE13051.1"/>
    <property type="molecule type" value="Genomic_DNA"/>
</dbReference>
<evidence type="ECO:0000313" key="4">
    <source>
        <dbReference type="Proteomes" id="UP000006545"/>
    </source>
</evidence>
<evidence type="ECO:0000313" key="3">
    <source>
        <dbReference type="EMBL" id="AEE13051.1"/>
    </source>
</evidence>
<name>F4KL39_PORAD</name>
<keyword evidence="1 2" id="KW-0732">Signal</keyword>
<organism evidence="3 4">
    <name type="scientific">Porphyromonas asaccharolytica (strain ATCC 25260 / DSM 20707 / BCRC 10618 / CCUG 7834 / JCM 6326 / LMG 13178 / VPI 4198 / B440)</name>
    <name type="common">Bacteroides asaccharolyticus</name>
    <dbReference type="NCBI Taxonomy" id="879243"/>
    <lineage>
        <taxon>Bacteria</taxon>
        <taxon>Pseudomonadati</taxon>
        <taxon>Bacteroidota</taxon>
        <taxon>Bacteroidia</taxon>
        <taxon>Bacteroidales</taxon>
        <taxon>Porphyromonadaceae</taxon>
        <taxon>Porphyromonas</taxon>
    </lineage>
</organism>
<dbReference type="GO" id="GO:0031012">
    <property type="term" value="C:extracellular matrix"/>
    <property type="evidence" value="ECO:0007669"/>
    <property type="project" value="TreeGrafter"/>
</dbReference>
<dbReference type="Gene3D" id="3.80.10.10">
    <property type="entry name" value="Ribonuclease Inhibitor"/>
    <property type="match status" value="2"/>
</dbReference>
<sequence length="853" mass="93557">MKRLLLLPVLFLSILTSMAQEATVRLLIKPDATEVTFVYRLAQQGATAQIDLGGGETATLEQPEAEKLQTFKHTFAEPSSTQRTITISADQLVTLRFTSSKAICGVTQIAAPLLERFNCDFTPLMESEELDFSACPKLEEITLNGAEVSRVILPPNRGLLKTFQWATPLLPTPDSRQLKELDLSGCTALESLSLQGTTLRTIDLTDTPLLKQLVITGLSNKAYPRQLIGGKALTHLEMVTLQFCAFTYDMLPDLNETPLDNFKVSKMYYAHVDRSQYRDMTVDLSNMASAKGIAQAPTPTTFTWFYKDAANKWQPIPTDKVVAGDKPGVYTIDESLLDPTTHQITVRAKLFNAGYPDLAFYKGGLHTYNITLPYKPTTMSLSVTTESPGQDEDGYDIDEIDLSLQIAAAKAQTKVQIDWGSGQLSDYTIPKANEPFTVPQTVDLGAKIKLYGPVTLVDATASKIVAVAFEDAATIETLRLSRNKIEQIDLSRLPNLKELQITDNKLAELSLSATPKLEELYCGYNKLTQLHVEQTPLLSVLNCNDNQISALALASLPKLEIAVLSGNAFGESLDLSANEKLRVLDIENCQLSKVKLESEYLERIKANGNKLTELQLIPYPGLALNLHSLDVRDNSFTACDLNDLLIQLPPAGDTSEGLYRVQLSGTPGATTYDKVLLNGWIADSESTSEGCETAKIFDASTKSHGHAYIAVGDKKFNFAEPIKRSVGGSIVLVPDEGYIPDYCKWSTSKLTAEDEAGTIYFFVLSNNIFVSYAFKKDTGVAPVTDRPNVWVITPTATGWDIETPYSQTSYELYDLAGQLRAHGVTDQTGRLSCELPAGSYILSIAGATIKLIR</sequence>
<dbReference type="STRING" id="879243.Poras_1109"/>
<dbReference type="InterPro" id="IPR050328">
    <property type="entry name" value="Dev_Immune_Receptor"/>
</dbReference>
<evidence type="ECO:0000256" key="1">
    <source>
        <dbReference type="ARBA" id="ARBA00022729"/>
    </source>
</evidence>